<name>A0AA41W8P1_9GAMM</name>
<comment type="caution">
    <text evidence="2">The sequence shown here is derived from an EMBL/GenBank/DDBJ whole genome shotgun (WGS) entry which is preliminary data.</text>
</comment>
<evidence type="ECO:0000256" key="1">
    <source>
        <dbReference type="SAM" id="Phobius"/>
    </source>
</evidence>
<keyword evidence="1" id="KW-1133">Transmembrane helix</keyword>
<keyword evidence="3" id="KW-1185">Reference proteome</keyword>
<proteinExistence type="predicted"/>
<dbReference type="EMBL" id="JAMQGP010000009">
    <property type="protein sequence ID" value="MCM2681110.1"/>
    <property type="molecule type" value="Genomic_DNA"/>
</dbReference>
<keyword evidence="1" id="KW-0812">Transmembrane</keyword>
<dbReference type="AlphaFoldDB" id="A0AA41W8P1"/>
<keyword evidence="1" id="KW-0472">Membrane</keyword>
<protein>
    <submittedName>
        <fullName evidence="2">Uncharacterized protein</fullName>
    </submittedName>
</protein>
<reference evidence="2 3" key="1">
    <citation type="journal article" date="2013" name="Antonie Van Leeuwenhoek">
        <title>Echinimonas agarilytica gen. nov., sp. nov., a new gammaproteobacterium isolated from the sea urchin Strongylocentrotus intermedius.</title>
        <authorList>
            <person name="Nedashkovskaya O.I."/>
            <person name="Stenkova A.M."/>
            <person name="Zhukova N.V."/>
            <person name="Van Trappen S."/>
            <person name="Lee J.S."/>
            <person name="Kim S.B."/>
        </authorList>
    </citation>
    <scope>NUCLEOTIDE SEQUENCE [LARGE SCALE GENOMIC DNA]</scope>
    <source>
        <strain evidence="2 3">KMM 6351</strain>
    </source>
</reference>
<sequence length="145" mass="17366">MRSEKIQWWFIANANKMYVITAVFSFIFVMIWGNYPQWEYEEEKESYDTFFSTIDARISFVRHSSIGNNLRIILDFDATALSPDDLKTIIPGYKSLILNRICNNQDFLDDLYNGYYYDVDLRDISTKYVFKNYFNLIIKYERCAT</sequence>
<evidence type="ECO:0000313" key="2">
    <source>
        <dbReference type="EMBL" id="MCM2681110.1"/>
    </source>
</evidence>
<feature type="transmembrane region" description="Helical" evidence="1">
    <location>
        <begin position="17"/>
        <end position="35"/>
    </location>
</feature>
<gene>
    <name evidence="2" type="ORF">NAF29_15760</name>
</gene>
<accession>A0AA41W8P1</accession>
<dbReference type="RefSeq" id="WP_251262594.1">
    <property type="nucleotide sequence ID" value="NZ_JAMQGP010000009.1"/>
</dbReference>
<dbReference type="Proteomes" id="UP001165393">
    <property type="component" value="Unassembled WGS sequence"/>
</dbReference>
<evidence type="ECO:0000313" key="3">
    <source>
        <dbReference type="Proteomes" id="UP001165393"/>
    </source>
</evidence>
<organism evidence="2 3">
    <name type="scientific">Echinimonas agarilytica</name>
    <dbReference type="NCBI Taxonomy" id="1215918"/>
    <lineage>
        <taxon>Bacteria</taxon>
        <taxon>Pseudomonadati</taxon>
        <taxon>Pseudomonadota</taxon>
        <taxon>Gammaproteobacteria</taxon>
        <taxon>Alteromonadales</taxon>
        <taxon>Echinimonadaceae</taxon>
        <taxon>Echinimonas</taxon>
    </lineage>
</organism>